<dbReference type="InterPro" id="IPR021880">
    <property type="entry name" value="DUF3489"/>
</dbReference>
<evidence type="ECO:0000313" key="1">
    <source>
        <dbReference type="EMBL" id="MCW3780364.1"/>
    </source>
</evidence>
<dbReference type="Pfam" id="PF11994">
    <property type="entry name" value="DUF3489"/>
    <property type="match status" value="1"/>
</dbReference>
<dbReference type="Proteomes" id="UP001207582">
    <property type="component" value="Unassembled WGS sequence"/>
</dbReference>
<organism evidence="1 2">
    <name type="scientific">Defluviimonas salinarum</name>
    <dbReference type="NCBI Taxonomy" id="2992147"/>
    <lineage>
        <taxon>Bacteria</taxon>
        <taxon>Pseudomonadati</taxon>
        <taxon>Pseudomonadota</taxon>
        <taxon>Alphaproteobacteria</taxon>
        <taxon>Rhodobacterales</taxon>
        <taxon>Paracoccaceae</taxon>
        <taxon>Albidovulum</taxon>
    </lineage>
</organism>
<dbReference type="EMBL" id="JAPDOG010000001">
    <property type="protein sequence ID" value="MCW3780364.1"/>
    <property type="molecule type" value="Genomic_DNA"/>
</dbReference>
<dbReference type="RefSeq" id="WP_264770926.1">
    <property type="nucleotide sequence ID" value="NZ_JAPDOG010000001.1"/>
</dbReference>
<sequence length="79" mass="8392">MARKSKSTAATTPPPSKTAILVALLSRPEGATLDDLVRATKWQAHSVRGALAGSLRKRGHLVVSEKTEGVRRYRIAAAG</sequence>
<accession>A0ABT3IY44</accession>
<name>A0ABT3IY44_9RHOB</name>
<keyword evidence="2" id="KW-1185">Reference proteome</keyword>
<evidence type="ECO:0000313" key="2">
    <source>
        <dbReference type="Proteomes" id="UP001207582"/>
    </source>
</evidence>
<reference evidence="1 2" key="1">
    <citation type="submission" date="2022-10" db="EMBL/GenBank/DDBJ databases">
        <title>Defluviimonas sp. CAU 1641 isolated from mud.</title>
        <authorList>
            <person name="Kim W."/>
        </authorList>
    </citation>
    <scope>NUCLEOTIDE SEQUENCE [LARGE SCALE GENOMIC DNA]</scope>
    <source>
        <strain evidence="1 2">CAU 1641</strain>
    </source>
</reference>
<comment type="caution">
    <text evidence="1">The sequence shown here is derived from an EMBL/GenBank/DDBJ whole genome shotgun (WGS) entry which is preliminary data.</text>
</comment>
<proteinExistence type="predicted"/>
<protein>
    <submittedName>
        <fullName evidence="1">DUF3489 domain-containing protein</fullName>
    </submittedName>
</protein>
<gene>
    <name evidence="1" type="ORF">OM960_02040</name>
</gene>